<protein>
    <submittedName>
        <fullName evidence="1">Uncharacterized protein</fullName>
    </submittedName>
</protein>
<accession>A0ACB7SH59</accession>
<evidence type="ECO:0000313" key="2">
    <source>
        <dbReference type="Proteomes" id="UP000821845"/>
    </source>
</evidence>
<comment type="caution">
    <text evidence="1">The sequence shown here is derived from an EMBL/GenBank/DDBJ whole genome shotgun (WGS) entry which is preliminary data.</text>
</comment>
<keyword evidence="2" id="KW-1185">Reference proteome</keyword>
<dbReference type="Proteomes" id="UP000821845">
    <property type="component" value="Chromosome 4"/>
</dbReference>
<dbReference type="EMBL" id="CM023484">
    <property type="protein sequence ID" value="KAH6932004.1"/>
    <property type="molecule type" value="Genomic_DNA"/>
</dbReference>
<gene>
    <name evidence="1" type="ORF">HPB50_002438</name>
</gene>
<reference evidence="1" key="1">
    <citation type="submission" date="2020-05" db="EMBL/GenBank/DDBJ databases">
        <title>Large-scale comparative analyses of tick genomes elucidate their genetic diversity and vector capacities.</title>
        <authorList>
            <person name="Jia N."/>
            <person name="Wang J."/>
            <person name="Shi W."/>
            <person name="Du L."/>
            <person name="Sun Y."/>
            <person name="Zhan W."/>
            <person name="Jiang J."/>
            <person name="Wang Q."/>
            <person name="Zhang B."/>
            <person name="Ji P."/>
            <person name="Sakyi L.B."/>
            <person name="Cui X."/>
            <person name="Yuan T."/>
            <person name="Jiang B."/>
            <person name="Yang W."/>
            <person name="Lam T.T.-Y."/>
            <person name="Chang Q."/>
            <person name="Ding S."/>
            <person name="Wang X."/>
            <person name="Zhu J."/>
            <person name="Ruan X."/>
            <person name="Zhao L."/>
            <person name="Wei J."/>
            <person name="Que T."/>
            <person name="Du C."/>
            <person name="Cheng J."/>
            <person name="Dai P."/>
            <person name="Han X."/>
            <person name="Huang E."/>
            <person name="Gao Y."/>
            <person name="Liu J."/>
            <person name="Shao H."/>
            <person name="Ye R."/>
            <person name="Li L."/>
            <person name="Wei W."/>
            <person name="Wang X."/>
            <person name="Wang C."/>
            <person name="Yang T."/>
            <person name="Huo Q."/>
            <person name="Li W."/>
            <person name="Guo W."/>
            <person name="Chen H."/>
            <person name="Zhou L."/>
            <person name="Ni X."/>
            <person name="Tian J."/>
            <person name="Zhou Y."/>
            <person name="Sheng Y."/>
            <person name="Liu T."/>
            <person name="Pan Y."/>
            <person name="Xia L."/>
            <person name="Li J."/>
            <person name="Zhao F."/>
            <person name="Cao W."/>
        </authorList>
    </citation>
    <scope>NUCLEOTIDE SEQUENCE</scope>
    <source>
        <strain evidence="1">Hyas-2018</strain>
    </source>
</reference>
<evidence type="ECO:0000313" key="1">
    <source>
        <dbReference type="EMBL" id="KAH6932004.1"/>
    </source>
</evidence>
<organism evidence="1 2">
    <name type="scientific">Hyalomma asiaticum</name>
    <name type="common">Tick</name>
    <dbReference type="NCBI Taxonomy" id="266040"/>
    <lineage>
        <taxon>Eukaryota</taxon>
        <taxon>Metazoa</taxon>
        <taxon>Ecdysozoa</taxon>
        <taxon>Arthropoda</taxon>
        <taxon>Chelicerata</taxon>
        <taxon>Arachnida</taxon>
        <taxon>Acari</taxon>
        <taxon>Parasitiformes</taxon>
        <taxon>Ixodida</taxon>
        <taxon>Ixodoidea</taxon>
        <taxon>Ixodidae</taxon>
        <taxon>Hyalomminae</taxon>
        <taxon>Hyalomma</taxon>
    </lineage>
</organism>
<name>A0ACB7SH59_HYAAI</name>
<proteinExistence type="predicted"/>
<sequence length="676" mass="76479">MTITDRAIAEWHRVSVVTEPSTFYLRKRSRNGHRFSVDFATHTSGKRGFLTDDSCEEWRSRRSYGWNTLSFCILAVLLAVACCMFLAIFLFSMHHEDVTTELLNTLADLHVPPVHVPDIRVPPSADVDARAPAATIPARPSRRLAPPRGRADGGCDSQVCRYVAQWLRANLDMTKDPCVDFYDYVCGSFEGLSQLSNVEQETKLLNIKFLNETVVPPTNQNAAQKVSGLYQTCMSFVQGDRNETADLVTWMQSLNLDLIDETKLAQVVPVDMIVRCSLDLGVPAVVSFEMLDTLFEQGKRGMKVKYSTKQAEWLEQHGSQDDEVNVRYYSSLLRRYGVQSPRDDELAASIYDYEGKLQLNVDKVILVNAPTISVGIRYFGTYTRPYVTSDDWAECISKYTNNTYKREDSLILQQNVLSLIANLLNDTSVGEKGLRYLVAWSVYTQLYYYTLPRRLVGRDTQSEACYEHAGRAMRLARTSPYFQSEPFPDVPQDRLFPSWIKSVSLSAHQKWADQTTFLFDDTVVNAHYEPDINIIVIPTGIITRPLYYNEAPEALNYGGLAMLRRRGRQQEDELDHYIDSENLADLVGVNLAYKAFSSLPQAQHGLTLKGLNMSSDGLFFVNHCVKMCREYSVQEGAHAPGHSRCNVPLMNMPEFSSAFNCAPGEPMNPAKKCAFW</sequence>